<sequence length="226" mass="24956">MFKLFVQFDEQSCYSSHTTSSAAGNFRSRPSVSFAIPSFDDDCDGGFTMAKGRRPPPLNLNIDARPRSLPRISRTPACKEATPLLTPLPEDDYEDPPEPIVRAVRIAVDFMHLVACMMLVLMMAIFLATSSQAMTSSYGTKALLLMIALAGDVLLDMRSINLHDRSWSDWALVARSLSSSVYLGILISFLAAEQVFPADYTYWNLVPEEAGEPVLALLCVILHMTT</sequence>
<feature type="transmembrane region" description="Helical" evidence="1">
    <location>
        <begin position="172"/>
        <end position="192"/>
    </location>
</feature>
<evidence type="ECO:0000256" key="1">
    <source>
        <dbReference type="SAM" id="Phobius"/>
    </source>
</evidence>
<dbReference type="EMBL" id="JAGMUV010000002">
    <property type="protein sequence ID" value="KAH7171034.1"/>
    <property type="molecule type" value="Genomic_DNA"/>
</dbReference>
<dbReference type="Proteomes" id="UP000738349">
    <property type="component" value="Unassembled WGS sequence"/>
</dbReference>
<keyword evidence="1" id="KW-1133">Transmembrane helix</keyword>
<evidence type="ECO:0000313" key="2">
    <source>
        <dbReference type="EMBL" id="KAH7171034.1"/>
    </source>
</evidence>
<feature type="transmembrane region" description="Helical" evidence="1">
    <location>
        <begin position="142"/>
        <end position="160"/>
    </location>
</feature>
<feature type="transmembrane region" description="Helical" evidence="1">
    <location>
        <begin position="110"/>
        <end position="130"/>
    </location>
</feature>
<name>A0A9P9JH95_9HYPO</name>
<keyword evidence="1" id="KW-0472">Membrane</keyword>
<organism evidence="2 3">
    <name type="scientific">Dactylonectria macrodidyma</name>
    <dbReference type="NCBI Taxonomy" id="307937"/>
    <lineage>
        <taxon>Eukaryota</taxon>
        <taxon>Fungi</taxon>
        <taxon>Dikarya</taxon>
        <taxon>Ascomycota</taxon>
        <taxon>Pezizomycotina</taxon>
        <taxon>Sordariomycetes</taxon>
        <taxon>Hypocreomycetidae</taxon>
        <taxon>Hypocreales</taxon>
        <taxon>Nectriaceae</taxon>
        <taxon>Dactylonectria</taxon>
    </lineage>
</organism>
<keyword evidence="3" id="KW-1185">Reference proteome</keyword>
<gene>
    <name evidence="2" type="ORF">EDB81DRAFT_188293</name>
</gene>
<protein>
    <submittedName>
        <fullName evidence="2">Uncharacterized protein</fullName>
    </submittedName>
</protein>
<evidence type="ECO:0000313" key="3">
    <source>
        <dbReference type="Proteomes" id="UP000738349"/>
    </source>
</evidence>
<proteinExistence type="predicted"/>
<keyword evidence="1" id="KW-0812">Transmembrane</keyword>
<dbReference type="AlphaFoldDB" id="A0A9P9JH95"/>
<accession>A0A9P9JH95</accession>
<reference evidence="2" key="1">
    <citation type="journal article" date="2021" name="Nat. Commun.">
        <title>Genetic determinants of endophytism in the Arabidopsis root mycobiome.</title>
        <authorList>
            <person name="Mesny F."/>
            <person name="Miyauchi S."/>
            <person name="Thiergart T."/>
            <person name="Pickel B."/>
            <person name="Atanasova L."/>
            <person name="Karlsson M."/>
            <person name="Huettel B."/>
            <person name="Barry K.W."/>
            <person name="Haridas S."/>
            <person name="Chen C."/>
            <person name="Bauer D."/>
            <person name="Andreopoulos W."/>
            <person name="Pangilinan J."/>
            <person name="LaButti K."/>
            <person name="Riley R."/>
            <person name="Lipzen A."/>
            <person name="Clum A."/>
            <person name="Drula E."/>
            <person name="Henrissat B."/>
            <person name="Kohler A."/>
            <person name="Grigoriev I.V."/>
            <person name="Martin F.M."/>
            <person name="Hacquard S."/>
        </authorList>
    </citation>
    <scope>NUCLEOTIDE SEQUENCE</scope>
    <source>
        <strain evidence="2">MPI-CAGE-AT-0147</strain>
    </source>
</reference>
<dbReference type="OrthoDB" id="5209398at2759"/>
<comment type="caution">
    <text evidence="2">The sequence shown here is derived from an EMBL/GenBank/DDBJ whole genome shotgun (WGS) entry which is preliminary data.</text>
</comment>